<dbReference type="AlphaFoldDB" id="A0A7U2FC83"/>
<proteinExistence type="predicted"/>
<feature type="compositionally biased region" description="Polar residues" evidence="1">
    <location>
        <begin position="108"/>
        <end position="124"/>
    </location>
</feature>
<protein>
    <submittedName>
        <fullName evidence="2">Uncharacterized protein</fullName>
    </submittedName>
</protein>
<feature type="compositionally biased region" description="Polar residues" evidence="1">
    <location>
        <begin position="1"/>
        <end position="13"/>
    </location>
</feature>
<feature type="region of interest" description="Disordered" evidence="1">
    <location>
        <begin position="108"/>
        <end position="146"/>
    </location>
</feature>
<feature type="region of interest" description="Disordered" evidence="1">
    <location>
        <begin position="299"/>
        <end position="318"/>
    </location>
</feature>
<dbReference type="Proteomes" id="UP000663193">
    <property type="component" value="Chromosome 14"/>
</dbReference>
<organism evidence="2 3">
    <name type="scientific">Phaeosphaeria nodorum (strain SN15 / ATCC MYA-4574 / FGSC 10173)</name>
    <name type="common">Glume blotch fungus</name>
    <name type="synonym">Parastagonospora nodorum</name>
    <dbReference type="NCBI Taxonomy" id="321614"/>
    <lineage>
        <taxon>Eukaryota</taxon>
        <taxon>Fungi</taxon>
        <taxon>Dikarya</taxon>
        <taxon>Ascomycota</taxon>
        <taxon>Pezizomycotina</taxon>
        <taxon>Dothideomycetes</taxon>
        <taxon>Pleosporomycetidae</taxon>
        <taxon>Pleosporales</taxon>
        <taxon>Pleosporineae</taxon>
        <taxon>Phaeosphaeriaceae</taxon>
        <taxon>Parastagonospora</taxon>
    </lineage>
</organism>
<evidence type="ECO:0000256" key="1">
    <source>
        <dbReference type="SAM" id="MobiDB-lite"/>
    </source>
</evidence>
<accession>A0A7U2FC83</accession>
<sequence length="498" mass="56020">MSSRTPDLISNQPAPFATGTKARPRTPTPYTLPSKTSADKTASDTPNSDNPRQARPGQKRKHYTSDGDYCDDPWPRKMRKIRPAEEGEYPGFIEMSVVDSSLASAVGTNLETSPSNPVTSQCQLPTPAPSPESFLPPPQCHHPRHPAHSALRNELTCPMCSLNHLVSELHRVERRMLKQPTASKWRFLLLGSDASKPRRKILDAYGNDFSHRHCRLRLSNLQIKLEDLALKETGFENLFLLDHPELTTNSQAGELFDDTYGTLYKYTAKYALAYYNASEARGDFTRTPDDDAKYVRERGREQEIAKQEGYPEDPDDKARTHIRTCTTEAQQAYVDNSTVPPISDDTIASPPKRQCRNAKAKVSFNSDAQVCIENDVDRLRKQAFNSTCTSTPIGIVRTAASPSEADASLGSRFNTDPRRRFYTIPTNQTNDGRHMYSYNRRSSSYESGQWATSPGSPAVDTSGYRMCKKDPKIWDRYCKSLQYQAATWDRSDKMNVGI</sequence>
<dbReference type="EMBL" id="CP069036">
    <property type="protein sequence ID" value="QRD02562.1"/>
    <property type="molecule type" value="Genomic_DNA"/>
</dbReference>
<keyword evidence="3" id="KW-1185">Reference proteome</keyword>
<name>A0A7U2FC83_PHANO</name>
<feature type="region of interest" description="Disordered" evidence="1">
    <location>
        <begin position="1"/>
        <end position="76"/>
    </location>
</feature>
<evidence type="ECO:0000313" key="2">
    <source>
        <dbReference type="EMBL" id="QRD02562.1"/>
    </source>
</evidence>
<reference evidence="3" key="1">
    <citation type="journal article" date="2021" name="BMC Genomics">
        <title>Chromosome-level genome assembly and manually-curated proteome of model necrotroph Parastagonospora nodorum Sn15 reveals a genome-wide trove of candidate effector homologs, and redundancy of virulence-related functions within an accessory chromosome.</title>
        <authorList>
            <person name="Bertazzoni S."/>
            <person name="Jones D.A.B."/>
            <person name="Phan H.T."/>
            <person name="Tan K.-C."/>
            <person name="Hane J.K."/>
        </authorList>
    </citation>
    <scope>NUCLEOTIDE SEQUENCE [LARGE SCALE GENOMIC DNA]</scope>
    <source>
        <strain evidence="3">SN15 / ATCC MYA-4574 / FGSC 10173)</strain>
    </source>
</reference>
<feature type="compositionally biased region" description="Pro residues" evidence="1">
    <location>
        <begin position="126"/>
        <end position="140"/>
    </location>
</feature>
<dbReference type="OrthoDB" id="3669832at2759"/>
<dbReference type="OMA" id="THIRTCT"/>
<evidence type="ECO:0000313" key="3">
    <source>
        <dbReference type="Proteomes" id="UP000663193"/>
    </source>
</evidence>
<dbReference type="VEuPathDB" id="FungiDB:JI435_113170"/>
<gene>
    <name evidence="2" type="ORF">JI435_113170</name>
</gene>